<name>A0ABV6NHV7_9BACI</name>
<dbReference type="InterPro" id="IPR005814">
    <property type="entry name" value="Aminotrans_3"/>
</dbReference>
<dbReference type="RefSeq" id="WP_273847183.1">
    <property type="nucleotide sequence ID" value="NZ_JAQQWT010000023.1"/>
</dbReference>
<reference evidence="4 5" key="1">
    <citation type="submission" date="2024-09" db="EMBL/GenBank/DDBJ databases">
        <authorList>
            <person name="Sun Q."/>
            <person name="Mori K."/>
        </authorList>
    </citation>
    <scope>NUCLEOTIDE SEQUENCE [LARGE SCALE GENOMIC DNA]</scope>
    <source>
        <strain evidence="4 5">NCAIM B.02301</strain>
    </source>
</reference>
<gene>
    <name evidence="4" type="ORF">ACFFH4_15200</name>
</gene>
<dbReference type="InterPro" id="IPR015422">
    <property type="entry name" value="PyrdxlP-dep_Trfase_small"/>
</dbReference>
<accession>A0ABV6NHV7</accession>
<comment type="similarity">
    <text evidence="1 3">Belongs to the class-III pyridoxal-phosphate-dependent aminotransferase family.</text>
</comment>
<dbReference type="GO" id="GO:0008483">
    <property type="term" value="F:transaminase activity"/>
    <property type="evidence" value="ECO:0007669"/>
    <property type="project" value="UniProtKB-KW"/>
</dbReference>
<dbReference type="Gene3D" id="3.40.640.10">
    <property type="entry name" value="Type I PLP-dependent aspartate aminotransferase-like (Major domain)"/>
    <property type="match status" value="1"/>
</dbReference>
<dbReference type="PROSITE" id="PS00600">
    <property type="entry name" value="AA_TRANSFER_CLASS_3"/>
    <property type="match status" value="1"/>
</dbReference>
<dbReference type="SUPFAM" id="SSF53383">
    <property type="entry name" value="PLP-dependent transferases"/>
    <property type="match status" value="1"/>
</dbReference>
<proteinExistence type="inferred from homology"/>
<dbReference type="Gene3D" id="3.90.1150.10">
    <property type="entry name" value="Aspartate Aminotransferase, domain 1"/>
    <property type="match status" value="1"/>
</dbReference>
<keyword evidence="4" id="KW-0032">Aminotransferase</keyword>
<dbReference type="NCBIfam" id="NF005812">
    <property type="entry name" value="PRK07678.1"/>
    <property type="match status" value="1"/>
</dbReference>
<keyword evidence="5" id="KW-1185">Reference proteome</keyword>
<evidence type="ECO:0000313" key="4">
    <source>
        <dbReference type="EMBL" id="MFC0560354.1"/>
    </source>
</evidence>
<evidence type="ECO:0000313" key="5">
    <source>
        <dbReference type="Proteomes" id="UP001589833"/>
    </source>
</evidence>
<dbReference type="Pfam" id="PF00202">
    <property type="entry name" value="Aminotran_3"/>
    <property type="match status" value="1"/>
</dbReference>
<keyword evidence="4" id="KW-0808">Transferase</keyword>
<dbReference type="Proteomes" id="UP001589833">
    <property type="component" value="Unassembled WGS sequence"/>
</dbReference>
<evidence type="ECO:0000256" key="2">
    <source>
        <dbReference type="ARBA" id="ARBA00022898"/>
    </source>
</evidence>
<dbReference type="EMBL" id="JBHLTR010000022">
    <property type="protein sequence ID" value="MFC0560354.1"/>
    <property type="molecule type" value="Genomic_DNA"/>
</dbReference>
<organism evidence="4 5">
    <name type="scientific">Halalkalibacter alkalisediminis</name>
    <dbReference type="NCBI Taxonomy" id="935616"/>
    <lineage>
        <taxon>Bacteria</taxon>
        <taxon>Bacillati</taxon>
        <taxon>Bacillota</taxon>
        <taxon>Bacilli</taxon>
        <taxon>Bacillales</taxon>
        <taxon>Bacillaceae</taxon>
        <taxon>Halalkalibacter</taxon>
    </lineage>
</organism>
<dbReference type="PANTHER" id="PTHR43094">
    <property type="entry name" value="AMINOTRANSFERASE"/>
    <property type="match status" value="1"/>
</dbReference>
<comment type="caution">
    <text evidence="4">The sequence shown here is derived from an EMBL/GenBank/DDBJ whole genome shotgun (WGS) entry which is preliminary data.</text>
</comment>
<dbReference type="PIRSF" id="PIRSF000521">
    <property type="entry name" value="Transaminase_4ab_Lys_Orn"/>
    <property type="match status" value="1"/>
</dbReference>
<dbReference type="InterPro" id="IPR049704">
    <property type="entry name" value="Aminotrans_3_PPA_site"/>
</dbReference>
<dbReference type="InterPro" id="IPR015421">
    <property type="entry name" value="PyrdxlP-dep_Trfase_major"/>
</dbReference>
<dbReference type="PANTHER" id="PTHR43094:SF1">
    <property type="entry name" value="AMINOTRANSFERASE CLASS-III"/>
    <property type="match status" value="1"/>
</dbReference>
<evidence type="ECO:0000256" key="1">
    <source>
        <dbReference type="ARBA" id="ARBA00008954"/>
    </source>
</evidence>
<dbReference type="InterPro" id="IPR015424">
    <property type="entry name" value="PyrdxlP-dep_Trfase"/>
</dbReference>
<keyword evidence="2 3" id="KW-0663">Pyridoxal phosphate</keyword>
<evidence type="ECO:0000256" key="3">
    <source>
        <dbReference type="RuleBase" id="RU003560"/>
    </source>
</evidence>
<dbReference type="CDD" id="cd00610">
    <property type="entry name" value="OAT_like"/>
    <property type="match status" value="1"/>
</dbReference>
<sequence>MVRTNQTNEALTKDEQYIWHSMKPYNPDTTMVVTKAEGVWITDNEGNKYLDAMSGLWCVNVGYGRKELADAAYEQLKELAYFPLTQSHLPAIKLGEKLNKMLGDEYVIFFSNSGSEANEAAFKIVRQYHQQKGEGHRYKFISRYRAYHGNSMGALAATGQAERKYKYEPLAPGFIHVTPPDVYRSTDQLDCDPSELESVKEIDRVMTWELSDTIAGVIMEPIITGGGVLIPPDGYLSAVKEVCEKHGALLIVDEVICGFGRTGEAFGFMNYGVKPDIITMAKGITSGYLPLSATAVRKEIYNAFKGSEQYDYFRHVNTFGGSPAACALALKNLELMEEENLYERSKELGERLKNDLRNHLQNHSFVGDVRGKGLLIGIELVSDKETKTPVDVSIVNQVIASCKQKGVIIGKNGATVAGYNNVLTLAPPLTIEEEELTFLVQTLKEALNEVNGHQ</sequence>
<protein>
    <submittedName>
        <fullName evidence="4">Aspartate aminotransferase family protein</fullName>
    </submittedName>
</protein>